<proteinExistence type="predicted"/>
<protein>
    <submittedName>
        <fullName evidence="2">Putative LPS biosynthesis protein</fullName>
    </submittedName>
</protein>
<organism evidence="2 3">
    <name type="scientific">Bacteroides eggerthii</name>
    <dbReference type="NCBI Taxonomy" id="28111"/>
    <lineage>
        <taxon>Bacteria</taxon>
        <taxon>Pseudomonadati</taxon>
        <taxon>Bacteroidota</taxon>
        <taxon>Bacteroidia</taxon>
        <taxon>Bacteroidales</taxon>
        <taxon>Bacteroidaceae</taxon>
        <taxon>Bacteroides</taxon>
    </lineage>
</organism>
<feature type="transmembrane region" description="Helical" evidence="1">
    <location>
        <begin position="306"/>
        <end position="322"/>
    </location>
</feature>
<feature type="transmembrane region" description="Helical" evidence="1">
    <location>
        <begin position="162"/>
        <end position="185"/>
    </location>
</feature>
<evidence type="ECO:0000313" key="3">
    <source>
        <dbReference type="Proteomes" id="UP000254424"/>
    </source>
</evidence>
<name>A0A380YMD1_9BACE</name>
<feature type="transmembrane region" description="Helical" evidence="1">
    <location>
        <begin position="197"/>
        <end position="216"/>
    </location>
</feature>
<feature type="transmembrane region" description="Helical" evidence="1">
    <location>
        <begin position="327"/>
        <end position="346"/>
    </location>
</feature>
<keyword evidence="1" id="KW-1133">Transmembrane helix</keyword>
<dbReference type="AlphaFoldDB" id="A0A380YMD1"/>
<evidence type="ECO:0000256" key="1">
    <source>
        <dbReference type="SAM" id="Phobius"/>
    </source>
</evidence>
<sequence length="352" mass="40851">MFLEFIVLFILLCFLSFIPTKKNRDINIVFSSVGLLLFLFAAFRDGDYIDSRGVQLSDYDVYISYFNHYQDALVEPTFKWISQIIHSFDGGYIFLFCIYAFLGLYCKFLAISKLSTLVLSSVLVYVSRFFMLHEMTQIRIGVASGLVLLSYIYIYEKNIKKFLFFVLIATMFHVSALLVIPFYYFNCHSINKRLYGFLIPLSYVFYFTGIKVISLLKLLPINFIQAKIDTYLELQEIGDSVASDINVFNWVHIVQCIIAYLLLNKVGEIAKYNSYAYLLIKIYIYALAFYVFFATFPVLAGRGKELFLIVEIIVIPWLTYLFKPRMIAKSIVVAYAIIIMGIVVFYDKIIPI</sequence>
<reference evidence="2 3" key="1">
    <citation type="submission" date="2018-06" db="EMBL/GenBank/DDBJ databases">
        <authorList>
            <consortium name="Pathogen Informatics"/>
            <person name="Doyle S."/>
        </authorList>
    </citation>
    <scope>NUCLEOTIDE SEQUENCE [LARGE SCALE GENOMIC DNA]</scope>
    <source>
        <strain evidence="2 3">NCTC11155</strain>
    </source>
</reference>
<feature type="transmembrane region" description="Helical" evidence="1">
    <location>
        <begin position="108"/>
        <end position="126"/>
    </location>
</feature>
<dbReference type="Proteomes" id="UP000254424">
    <property type="component" value="Unassembled WGS sequence"/>
</dbReference>
<dbReference type="STRING" id="483216.BACEGG_02784"/>
<keyword evidence="1" id="KW-0472">Membrane</keyword>
<gene>
    <name evidence="2" type="ORF">NCTC11155_01057</name>
</gene>
<feature type="transmembrane region" description="Helical" evidence="1">
    <location>
        <begin position="138"/>
        <end position="156"/>
    </location>
</feature>
<evidence type="ECO:0000313" key="2">
    <source>
        <dbReference type="EMBL" id="SUV29090.1"/>
    </source>
</evidence>
<dbReference type="RefSeq" id="WP_004291093.1">
    <property type="nucleotide sequence ID" value="NZ_CABKNQ010000018.1"/>
</dbReference>
<dbReference type="EMBL" id="UFSX01000001">
    <property type="protein sequence ID" value="SUV29090.1"/>
    <property type="molecule type" value="Genomic_DNA"/>
</dbReference>
<accession>A0A380YMD1</accession>
<feature type="transmembrane region" description="Helical" evidence="1">
    <location>
        <begin position="84"/>
        <end position="102"/>
    </location>
</feature>
<feature type="transmembrane region" description="Helical" evidence="1">
    <location>
        <begin position="26"/>
        <end position="43"/>
    </location>
</feature>
<dbReference type="Pfam" id="PF14897">
    <property type="entry name" value="EpsG"/>
    <property type="match status" value="1"/>
</dbReference>
<feature type="transmembrane region" description="Helical" evidence="1">
    <location>
        <begin position="275"/>
        <end position="300"/>
    </location>
</feature>
<keyword evidence="1" id="KW-0812">Transmembrane</keyword>
<dbReference type="GeneID" id="93070983"/>
<dbReference type="InterPro" id="IPR049458">
    <property type="entry name" value="EpsG-like"/>
</dbReference>
<dbReference type="OrthoDB" id="6631730at2"/>